<evidence type="ECO:0000313" key="4">
    <source>
        <dbReference type="EMBL" id="WLS46421.1"/>
    </source>
</evidence>
<dbReference type="AlphaFoldDB" id="A0AAJ6HUE0"/>
<evidence type="ECO:0000256" key="2">
    <source>
        <dbReference type="SAM" id="SignalP"/>
    </source>
</evidence>
<feature type="compositionally biased region" description="Low complexity" evidence="1">
    <location>
        <begin position="39"/>
        <end position="53"/>
    </location>
</feature>
<keyword evidence="2" id="KW-0732">Signal</keyword>
<accession>A0AAJ6HUE0</accession>
<name>A0AAJ6HUE0_9ACTN</name>
<keyword evidence="5" id="KW-1185">Reference proteome</keyword>
<feature type="region of interest" description="Disordered" evidence="1">
    <location>
        <begin position="37"/>
        <end position="68"/>
    </location>
</feature>
<gene>
    <name evidence="4" type="ORF">Q3V37_03870</name>
    <name evidence="3" type="ORF">Q3V37_23885</name>
</gene>
<feature type="compositionally biased region" description="Basic and acidic residues" evidence="1">
    <location>
        <begin position="95"/>
        <end position="104"/>
    </location>
</feature>
<evidence type="ECO:0000256" key="1">
    <source>
        <dbReference type="SAM" id="MobiDB-lite"/>
    </source>
</evidence>
<organism evidence="3 5">
    <name type="scientific">Micromonospora profundi</name>
    <dbReference type="NCBI Taxonomy" id="1420889"/>
    <lineage>
        <taxon>Bacteria</taxon>
        <taxon>Bacillati</taxon>
        <taxon>Actinomycetota</taxon>
        <taxon>Actinomycetes</taxon>
        <taxon>Micromonosporales</taxon>
        <taxon>Micromonosporaceae</taxon>
        <taxon>Micromonospora</taxon>
    </lineage>
</organism>
<dbReference type="RefSeq" id="WP_306271680.1">
    <property type="nucleotide sequence ID" value="NZ_CP130472.1"/>
</dbReference>
<dbReference type="EMBL" id="CP130472">
    <property type="protein sequence ID" value="WLS44404.1"/>
    <property type="molecule type" value="Genomic_DNA"/>
</dbReference>
<feature type="chain" id="PRO_5044708017" description="DUF3558 domain-containing protein" evidence="2">
    <location>
        <begin position="29"/>
        <end position="194"/>
    </location>
</feature>
<feature type="region of interest" description="Disordered" evidence="1">
    <location>
        <begin position="88"/>
        <end position="113"/>
    </location>
</feature>
<dbReference type="EMBL" id="CP130472">
    <property type="protein sequence ID" value="WLS46421.1"/>
    <property type="molecule type" value="Genomic_DNA"/>
</dbReference>
<dbReference type="KEGG" id="mprn:Q3V37_23885"/>
<feature type="signal peptide" evidence="2">
    <location>
        <begin position="1"/>
        <end position="28"/>
    </location>
</feature>
<evidence type="ECO:0000313" key="3">
    <source>
        <dbReference type="EMBL" id="WLS44404.1"/>
    </source>
</evidence>
<dbReference type="Proteomes" id="UP001235874">
    <property type="component" value="Chromosome"/>
</dbReference>
<proteinExistence type="predicted"/>
<reference evidence="3 5" key="1">
    <citation type="submission" date="2023-07" db="EMBL/GenBank/DDBJ databases">
        <title>Micromonospora profundi TRM 95458 converts glycerol to a new osmotic compound.</title>
        <authorList>
            <person name="Lu D."/>
        </authorList>
    </citation>
    <scope>NUCLEOTIDE SEQUENCE [LARGE SCALE GENOMIC DNA]</scope>
    <source>
        <strain evidence="3 5">TRM95458</strain>
    </source>
</reference>
<evidence type="ECO:0000313" key="5">
    <source>
        <dbReference type="Proteomes" id="UP001235874"/>
    </source>
</evidence>
<protein>
    <recommendedName>
        <fullName evidence="6">DUF3558 domain-containing protein</fullName>
    </recommendedName>
</protein>
<dbReference type="KEGG" id="mprn:Q3V37_03870"/>
<evidence type="ECO:0008006" key="6">
    <source>
        <dbReference type="Google" id="ProtNLM"/>
    </source>
</evidence>
<sequence>MTHLGTGTRRRVQLLAAVAAVSTLTALGGCGMLGGTDDGGTPAAGAGQSVAATPEDDPAVAPPAEAPPAAAKIDACALVTKGEAEKLAGTALQDPPEKPEDRDTCTYTGAPNGPTAQVEVYVGDGAKKFLDIDRELGHKFTAISGAGDEAYAEDGTVFVSKGGVWACIRLVRSEDPATYRTALETAARTAAGRL</sequence>